<reference evidence="1" key="2">
    <citation type="journal article" date="2024" name="Antonie Van Leeuwenhoek">
        <title>Roseihalotalea indica gen. nov., sp. nov., a halophilic Bacteroidetes from mesopelagic Southwest Indian Ocean with higher carbohydrate metabolic potential.</title>
        <authorList>
            <person name="Chen B."/>
            <person name="Zhang M."/>
            <person name="Lin D."/>
            <person name="Ye J."/>
            <person name="Tang K."/>
        </authorList>
    </citation>
    <scope>NUCLEOTIDE SEQUENCE</scope>
    <source>
        <strain evidence="1">TK19036</strain>
    </source>
</reference>
<gene>
    <name evidence="1" type="ORF">K4G66_25945</name>
</gene>
<dbReference type="EMBL" id="CP120682">
    <property type="protein sequence ID" value="WKN35815.1"/>
    <property type="molecule type" value="Genomic_DNA"/>
</dbReference>
<accession>A0AA49JG35</accession>
<evidence type="ECO:0008006" key="2">
    <source>
        <dbReference type="Google" id="ProtNLM"/>
    </source>
</evidence>
<protein>
    <recommendedName>
        <fullName evidence="2">Adhesin domain-containing protein</fullName>
    </recommendedName>
</protein>
<name>A0AA49JG35_9BACT</name>
<dbReference type="AlphaFoldDB" id="A0AA49JG35"/>
<reference evidence="1" key="1">
    <citation type="journal article" date="2023" name="Comput. Struct. Biotechnol. J.">
        <title>Discovery of a novel marine Bacteroidetes with a rich repertoire of carbohydrate-active enzymes.</title>
        <authorList>
            <person name="Chen B."/>
            <person name="Liu G."/>
            <person name="Chen Q."/>
            <person name="Wang H."/>
            <person name="Liu L."/>
            <person name="Tang K."/>
        </authorList>
    </citation>
    <scope>NUCLEOTIDE SEQUENCE</scope>
    <source>
        <strain evidence="1">TK19036</strain>
    </source>
</reference>
<evidence type="ECO:0000313" key="1">
    <source>
        <dbReference type="EMBL" id="WKN35815.1"/>
    </source>
</evidence>
<organism evidence="1">
    <name type="scientific">Roseihalotalea indica</name>
    <dbReference type="NCBI Taxonomy" id="2867963"/>
    <lineage>
        <taxon>Bacteria</taxon>
        <taxon>Pseudomonadati</taxon>
        <taxon>Bacteroidota</taxon>
        <taxon>Cytophagia</taxon>
        <taxon>Cytophagales</taxon>
        <taxon>Catalimonadaceae</taxon>
        <taxon>Roseihalotalea</taxon>
    </lineage>
</organism>
<proteinExistence type="predicted"/>
<sequence>MKYYLVIFCLFSYSIGWAQRLEEESTPWQSGQEVYLELKYANTIEIKTWDRDELSVRASVTINDNTQNDVWSMTTENTATQIRVISDIEEPQTLYEGDCEGRNYHVNGRSYCSFIVYEVFVPAKAPLHVETLGGDITIQGAQAPVYAKSLSGFVDVDWPGQQGATVTMKSITGEVYSNLELALDDSSRRERHRSSPVGWEIEGTVAGGGIKVQLESISNDIYFRRAGS</sequence>